<dbReference type="Proteomes" id="UP001596050">
    <property type="component" value="Unassembled WGS sequence"/>
</dbReference>
<dbReference type="CDD" id="cd05387">
    <property type="entry name" value="BY-kinase"/>
    <property type="match status" value="1"/>
</dbReference>
<keyword evidence="3" id="KW-0418">Kinase</keyword>
<gene>
    <name evidence="3" type="primary">epsG</name>
    <name evidence="3" type="ORF">ACFPN5_21560</name>
</gene>
<dbReference type="InterPro" id="IPR005702">
    <property type="entry name" value="Wzc-like_C"/>
</dbReference>
<accession>A0ABW0LAP6</accession>
<proteinExistence type="predicted"/>
<keyword evidence="1" id="KW-0547">Nucleotide-binding</keyword>
<name>A0ABW0LAP6_9BURK</name>
<evidence type="ECO:0000313" key="4">
    <source>
        <dbReference type="Proteomes" id="UP001596050"/>
    </source>
</evidence>
<dbReference type="NCBIfam" id="TIGR03029">
    <property type="entry name" value="EpsG"/>
    <property type="match status" value="1"/>
</dbReference>
<evidence type="ECO:0000313" key="3">
    <source>
        <dbReference type="EMBL" id="MFC5462400.1"/>
    </source>
</evidence>
<dbReference type="InterPro" id="IPR017479">
    <property type="entry name" value="Tyr_kinase_chain_length_EpsG"/>
</dbReference>
<evidence type="ECO:0000256" key="2">
    <source>
        <dbReference type="ARBA" id="ARBA00022840"/>
    </source>
</evidence>
<dbReference type="PANTHER" id="PTHR32309:SF13">
    <property type="entry name" value="FERRIC ENTEROBACTIN TRANSPORT PROTEIN FEPE"/>
    <property type="match status" value="1"/>
</dbReference>
<protein>
    <submittedName>
        <fullName evidence="3">Chain length determinant protein tyrosine kinase EpsG</fullName>
    </submittedName>
</protein>
<dbReference type="InterPro" id="IPR037257">
    <property type="entry name" value="T2SS_E_N_sf"/>
</dbReference>
<reference evidence="4" key="1">
    <citation type="journal article" date="2019" name="Int. J. Syst. Evol. Microbiol.">
        <title>The Global Catalogue of Microorganisms (GCM) 10K type strain sequencing project: providing services to taxonomists for standard genome sequencing and annotation.</title>
        <authorList>
            <consortium name="The Broad Institute Genomics Platform"/>
            <consortium name="The Broad Institute Genome Sequencing Center for Infectious Disease"/>
            <person name="Wu L."/>
            <person name="Ma J."/>
        </authorList>
    </citation>
    <scope>NUCLEOTIDE SEQUENCE [LARGE SCALE GENOMIC DNA]</scope>
    <source>
        <strain evidence="4">KACC 12649</strain>
    </source>
</reference>
<dbReference type="EMBL" id="JBHSMU010000016">
    <property type="protein sequence ID" value="MFC5462400.1"/>
    <property type="molecule type" value="Genomic_DNA"/>
</dbReference>
<dbReference type="SUPFAM" id="SSF52540">
    <property type="entry name" value="P-loop containing nucleoside triphosphate hydrolases"/>
    <property type="match status" value="1"/>
</dbReference>
<keyword evidence="4" id="KW-1185">Reference proteome</keyword>
<keyword evidence="2" id="KW-0067">ATP-binding</keyword>
<dbReference type="Gene3D" id="1.10.40.70">
    <property type="match status" value="1"/>
</dbReference>
<sequence>MNSPILSPLPADVAADVIDTRMGTLLVESGKLTAENAERVLRMHRELGIRYGEAAMRLGLVSEDDIRQMLARQFGYPYVQPGEAGLSPRLVAAYAPFSPQVEALRAIRSQLLLRWFARGRRTLAIAGADPDDGAALFAANLAVVFSQLGEQTLLVDANLRGGRQQDLFGLKPGPGLSDLLAGRADLDVIARVPGFGDLSVLPAGTVPPNPQELLSREALRSLHTLLEGRFDVVLYDLAPFGAGADALAAAGRAGGVLLVARKDHTRVPDAARMAEQLVEAGAEVVGAVVMEF</sequence>
<dbReference type="SUPFAM" id="SSF160246">
    <property type="entry name" value="EspE N-terminal domain-like"/>
    <property type="match status" value="1"/>
</dbReference>
<comment type="caution">
    <text evidence="3">The sequence shown here is derived from an EMBL/GenBank/DDBJ whole genome shotgun (WGS) entry which is preliminary data.</text>
</comment>
<dbReference type="RefSeq" id="WP_379785888.1">
    <property type="nucleotide sequence ID" value="NZ_JBHSMU010000016.1"/>
</dbReference>
<dbReference type="GO" id="GO:0016301">
    <property type="term" value="F:kinase activity"/>
    <property type="evidence" value="ECO:0007669"/>
    <property type="project" value="UniProtKB-KW"/>
</dbReference>
<dbReference type="PANTHER" id="PTHR32309">
    <property type="entry name" value="TYROSINE-PROTEIN KINASE"/>
    <property type="match status" value="1"/>
</dbReference>
<dbReference type="InterPro" id="IPR027417">
    <property type="entry name" value="P-loop_NTPase"/>
</dbReference>
<dbReference type="InterPro" id="IPR050445">
    <property type="entry name" value="Bact_polysacc_biosynth/exp"/>
</dbReference>
<keyword evidence="3" id="KW-0808">Transferase</keyword>
<dbReference type="Gene3D" id="3.40.50.300">
    <property type="entry name" value="P-loop containing nucleotide triphosphate hydrolases"/>
    <property type="match status" value="1"/>
</dbReference>
<organism evidence="3 4">
    <name type="scientific">Massilia niabensis</name>
    <dbReference type="NCBI Taxonomy" id="544910"/>
    <lineage>
        <taxon>Bacteria</taxon>
        <taxon>Pseudomonadati</taxon>
        <taxon>Pseudomonadota</taxon>
        <taxon>Betaproteobacteria</taxon>
        <taxon>Burkholderiales</taxon>
        <taxon>Oxalobacteraceae</taxon>
        <taxon>Telluria group</taxon>
        <taxon>Massilia</taxon>
    </lineage>
</organism>
<evidence type="ECO:0000256" key="1">
    <source>
        <dbReference type="ARBA" id="ARBA00022741"/>
    </source>
</evidence>